<name>A0A1I7E7W0_9BURK</name>
<proteinExistence type="predicted"/>
<reference evidence="2 3" key="1">
    <citation type="submission" date="2016-10" db="EMBL/GenBank/DDBJ databases">
        <authorList>
            <person name="de Groot N.N."/>
        </authorList>
    </citation>
    <scope>NUCLEOTIDE SEQUENCE [LARGE SCALE GENOMIC DNA]</scope>
    <source>
        <strain evidence="2 3">LMG 27731</strain>
    </source>
</reference>
<gene>
    <name evidence="2" type="ORF">SAMN05192563_1014190</name>
</gene>
<protein>
    <submittedName>
        <fullName evidence="2">Polysaccharide pyruvyl transferase family protein WcaK</fullName>
    </submittedName>
</protein>
<dbReference type="OrthoDB" id="1814359at2"/>
<dbReference type="PANTHER" id="PTHR36836">
    <property type="entry name" value="COLANIC ACID BIOSYNTHESIS PROTEIN WCAK"/>
    <property type="match status" value="1"/>
</dbReference>
<evidence type="ECO:0000313" key="2">
    <source>
        <dbReference type="EMBL" id="SFU20020.1"/>
    </source>
</evidence>
<sequence>MKTNLNLLDSNRPSEDFQESAIEIVLLWHSVTSDNLGVGALTDSQMEICKAAARRANVRLTCTVLGTKGGSRYAAGETFVEQGRSLSLKNIFSLDSEFRRQIRKCDVVLDIGEGDSFTDIYGLKRYFLLLATKLLVLAAGKPLILSPQTIGPFNHWWARMGARLVLRRCEKIVARDGLSAEFVRNLGISNNLTEAIDVAFRLPYEIKSTSKTSVTRIGLNVSGLLYSGGYDGTNQFGLALDYRQLMRGLLDAWTSCPETEVWLIPHVVPDNIPNDDDRVAIEDLRKDYPGLKIAPSFSGPRAAKSFISGMDFVSGARMHACIAAFSAGVPVVPLAYSRKFSGLFSALDYPWVIDARVDSTKDALEKILAACKNRAELKARVGLGNEIAANRLMDYENTLVDVFLALRSKVTQQSRICEV</sequence>
<keyword evidence="2" id="KW-0808">Transferase</keyword>
<dbReference type="InterPro" id="IPR007345">
    <property type="entry name" value="Polysacch_pyruvyl_Trfase"/>
</dbReference>
<dbReference type="Pfam" id="PF04230">
    <property type="entry name" value="PS_pyruv_trans"/>
    <property type="match status" value="1"/>
</dbReference>
<dbReference type="EMBL" id="FPBH01000014">
    <property type="protein sequence ID" value="SFU20020.1"/>
    <property type="molecule type" value="Genomic_DNA"/>
</dbReference>
<evidence type="ECO:0000313" key="3">
    <source>
        <dbReference type="Proteomes" id="UP000198844"/>
    </source>
</evidence>
<dbReference type="GO" id="GO:0016740">
    <property type="term" value="F:transferase activity"/>
    <property type="evidence" value="ECO:0007669"/>
    <property type="project" value="UniProtKB-KW"/>
</dbReference>
<feature type="domain" description="Polysaccharide pyruvyl transferase" evidence="1">
    <location>
        <begin position="93"/>
        <end position="337"/>
    </location>
</feature>
<dbReference type="AlphaFoldDB" id="A0A1I7E7W0"/>
<accession>A0A1I7E7W0</accession>
<organism evidence="2 3">
    <name type="scientific">Paraburkholderia aspalathi</name>
    <dbReference type="NCBI Taxonomy" id="1324617"/>
    <lineage>
        <taxon>Bacteria</taxon>
        <taxon>Pseudomonadati</taxon>
        <taxon>Pseudomonadota</taxon>
        <taxon>Betaproteobacteria</taxon>
        <taxon>Burkholderiales</taxon>
        <taxon>Burkholderiaceae</taxon>
        <taxon>Paraburkholderia</taxon>
    </lineage>
</organism>
<dbReference type="PANTHER" id="PTHR36836:SF1">
    <property type="entry name" value="COLANIC ACID BIOSYNTHESIS PROTEIN WCAK"/>
    <property type="match status" value="1"/>
</dbReference>
<dbReference type="Proteomes" id="UP000198844">
    <property type="component" value="Unassembled WGS sequence"/>
</dbReference>
<evidence type="ECO:0000259" key="1">
    <source>
        <dbReference type="Pfam" id="PF04230"/>
    </source>
</evidence>